<dbReference type="EMBL" id="SMLW01000292">
    <property type="protein sequence ID" value="MTI23745.1"/>
    <property type="molecule type" value="Genomic_DNA"/>
</dbReference>
<sequence>MKLDTNLLLNVITPLFSSIIGGSVVAYVKYRYDKKAKWSDLRIDVIRGIEFKTLTLDANIKLLWHPDQQWKVQLQNSISALTDLSIYYDQNYSIFKEKVVLNILHNVNDLIDISKKVLFTYGANRQITSVKLENRDRDESRRTSKEYKEAEARYKKLIDIVLLELRTKIKGQV</sequence>
<name>A0ABW9RLG6_9BACT</name>
<gene>
    <name evidence="2" type="ORF">E1163_02150</name>
</gene>
<organism evidence="2 3">
    <name type="scientific">Fulvivirga kasyanovii</name>
    <dbReference type="NCBI Taxonomy" id="396812"/>
    <lineage>
        <taxon>Bacteria</taxon>
        <taxon>Pseudomonadati</taxon>
        <taxon>Bacteroidota</taxon>
        <taxon>Cytophagia</taxon>
        <taxon>Cytophagales</taxon>
        <taxon>Fulvivirgaceae</taxon>
        <taxon>Fulvivirga</taxon>
    </lineage>
</organism>
<keyword evidence="1" id="KW-0472">Membrane</keyword>
<dbReference type="Proteomes" id="UP000798808">
    <property type="component" value="Unassembled WGS sequence"/>
</dbReference>
<dbReference type="RefSeq" id="WP_155168996.1">
    <property type="nucleotide sequence ID" value="NZ_BAAAFL010000029.1"/>
</dbReference>
<keyword evidence="3" id="KW-1185">Reference proteome</keyword>
<evidence type="ECO:0000256" key="1">
    <source>
        <dbReference type="SAM" id="Phobius"/>
    </source>
</evidence>
<evidence type="ECO:0000313" key="2">
    <source>
        <dbReference type="EMBL" id="MTI23745.1"/>
    </source>
</evidence>
<evidence type="ECO:0000313" key="3">
    <source>
        <dbReference type="Proteomes" id="UP000798808"/>
    </source>
</evidence>
<accession>A0ABW9RLG6</accession>
<keyword evidence="1" id="KW-0812">Transmembrane</keyword>
<feature type="transmembrane region" description="Helical" evidence="1">
    <location>
        <begin position="6"/>
        <end position="28"/>
    </location>
</feature>
<protein>
    <submittedName>
        <fullName evidence="2">Uncharacterized protein</fullName>
    </submittedName>
</protein>
<comment type="caution">
    <text evidence="2">The sequence shown here is derived from an EMBL/GenBank/DDBJ whole genome shotgun (WGS) entry which is preliminary data.</text>
</comment>
<reference evidence="2 3" key="1">
    <citation type="submission" date="2019-02" db="EMBL/GenBank/DDBJ databases">
        <authorList>
            <person name="Goldberg S.R."/>
            <person name="Haltli B.A."/>
            <person name="Correa H."/>
            <person name="Russell K.G."/>
        </authorList>
    </citation>
    <scope>NUCLEOTIDE SEQUENCE [LARGE SCALE GENOMIC DNA]</scope>
    <source>
        <strain evidence="2 3">JCM 16186</strain>
    </source>
</reference>
<keyword evidence="1" id="KW-1133">Transmembrane helix</keyword>
<proteinExistence type="predicted"/>